<evidence type="ECO:0000256" key="1">
    <source>
        <dbReference type="ARBA" id="ARBA00023235"/>
    </source>
</evidence>
<evidence type="ECO:0000259" key="2">
    <source>
        <dbReference type="Pfam" id="PF01642"/>
    </source>
</evidence>
<organism evidence="3 4">
    <name type="scientific">Candidatus Scalindua rubra</name>
    <dbReference type="NCBI Taxonomy" id="1872076"/>
    <lineage>
        <taxon>Bacteria</taxon>
        <taxon>Pseudomonadati</taxon>
        <taxon>Planctomycetota</taxon>
        <taxon>Candidatus Brocadiia</taxon>
        <taxon>Candidatus Brocadiales</taxon>
        <taxon>Candidatus Scalinduaceae</taxon>
        <taxon>Candidatus Scalindua</taxon>
    </lineage>
</organism>
<evidence type="ECO:0000313" key="3">
    <source>
        <dbReference type="EMBL" id="ODS31918.1"/>
    </source>
</evidence>
<dbReference type="Pfam" id="PF01642">
    <property type="entry name" value="MM_CoA_mutase"/>
    <property type="match status" value="1"/>
</dbReference>
<dbReference type="Proteomes" id="UP000094056">
    <property type="component" value="Unassembled WGS sequence"/>
</dbReference>
<dbReference type="InterPro" id="IPR006099">
    <property type="entry name" value="MeMalonylCoA_mutase_a/b_cat"/>
</dbReference>
<dbReference type="InterPro" id="IPR006098">
    <property type="entry name" value="MMCoA_mutase_a_cat"/>
</dbReference>
<dbReference type="AlphaFoldDB" id="A0A1E3X8H1"/>
<gene>
    <name evidence="3" type="ORF">SCARUB_02961</name>
</gene>
<dbReference type="PANTHER" id="PTHR48101">
    <property type="entry name" value="METHYLMALONYL-COA MUTASE, MITOCHONDRIAL-RELATED"/>
    <property type="match status" value="1"/>
</dbReference>
<protein>
    <recommendedName>
        <fullName evidence="2">Methylmalonyl-CoA mutase alpha/beta chain catalytic domain-containing protein</fullName>
    </recommendedName>
</protein>
<keyword evidence="1" id="KW-0413">Isomerase</keyword>
<dbReference type="NCBIfam" id="TIGR00641">
    <property type="entry name" value="acid_CoA_mut_N"/>
    <property type="match status" value="1"/>
</dbReference>
<name>A0A1E3X8H1_9BACT</name>
<dbReference type="GO" id="GO:0031419">
    <property type="term" value="F:cobalamin binding"/>
    <property type="evidence" value="ECO:0007669"/>
    <property type="project" value="InterPro"/>
</dbReference>
<sequence>MADKKSLDKIKEKKKEWETTTLGESLRDTPEKKKRFTNLSQKVIERIYTSLESDIDYLNDLGFPGEYPYTRGIYSTMYRARPWTMREFAGFGTAEETNERLKYLLKQGQMGLSIAFDLPTLLGRNSDDPLSEGEVGRCGVAVDTLADMEILFKDIPLDKVTTSMTINAPATVLFAMYIALAENQGIDPAKLEGTIQNDILKEYIAQNEWIYPPESSLRLITDTIVYSARHIPKWHPVSISGYHIREAGSTAIQELAFTLYDGLTYVEEVIKAGLDIDEFAPRLSFFFNSHNDFFEEIAKFRAARRIWAREIKKRYNPRNPHSMALRFHTQTAGCTLTAQQPMNNIIRVTIQALAGVLGGTQSLHTDSLDETLALPSEEAVMIALRTQQIIAEESGVANTIDPLGGSYYIEALTNEMEKGSYEYFKKLDDLGGMISAITKGFPQNEIRKASYTYQKEIDDNERIIVGVNKYTTKEEQPIETLKIEPEIEKKQVEKLQAFKKNRDNNKLNKAIEDLKKAASSGKSVMPMIIETVKLYATVGEICNAMKEVFGEYKEL</sequence>
<dbReference type="EMBL" id="MAYW01000087">
    <property type="protein sequence ID" value="ODS31918.1"/>
    <property type="molecule type" value="Genomic_DNA"/>
</dbReference>
<feature type="domain" description="Methylmalonyl-CoA mutase alpha/beta chain catalytic" evidence="2">
    <location>
        <begin position="40"/>
        <end position="551"/>
    </location>
</feature>
<evidence type="ECO:0000313" key="4">
    <source>
        <dbReference type="Proteomes" id="UP000094056"/>
    </source>
</evidence>
<dbReference type="GO" id="GO:0004494">
    <property type="term" value="F:methylmalonyl-CoA mutase activity"/>
    <property type="evidence" value="ECO:0007669"/>
    <property type="project" value="InterPro"/>
</dbReference>
<proteinExistence type="predicted"/>
<dbReference type="SUPFAM" id="SSF51703">
    <property type="entry name" value="Cobalamin (vitamin B12)-dependent enzymes"/>
    <property type="match status" value="1"/>
</dbReference>
<reference evidence="3 4" key="1">
    <citation type="submission" date="2016-07" db="EMBL/GenBank/DDBJ databases">
        <title>Draft genome of Scalindua rubra, obtained from a brine-seawater interface in the Red Sea, sheds light on salt adaptation in anammox bacteria.</title>
        <authorList>
            <person name="Speth D.R."/>
            <person name="Lagkouvardos I."/>
            <person name="Wang Y."/>
            <person name="Qian P.-Y."/>
            <person name="Dutilh B.E."/>
            <person name="Jetten M.S."/>
        </authorList>
    </citation>
    <scope>NUCLEOTIDE SEQUENCE [LARGE SCALE GENOMIC DNA]</scope>
    <source>
        <strain evidence="3">BSI-1</strain>
    </source>
</reference>
<dbReference type="InterPro" id="IPR016176">
    <property type="entry name" value="Cbl-dep_enz_cat"/>
</dbReference>
<dbReference type="CDD" id="cd03680">
    <property type="entry name" value="MM_CoA_mutase_ICM_like"/>
    <property type="match status" value="1"/>
</dbReference>
<accession>A0A1E3X8H1</accession>
<dbReference type="Gene3D" id="3.20.20.240">
    <property type="entry name" value="Methylmalonyl-CoA mutase"/>
    <property type="match status" value="1"/>
</dbReference>
<comment type="caution">
    <text evidence="3">The sequence shown here is derived from an EMBL/GenBank/DDBJ whole genome shotgun (WGS) entry which is preliminary data.</text>
</comment>
<dbReference type="PANTHER" id="PTHR48101:SF1">
    <property type="entry name" value="METHYLMALONYL-COA MUTASE, LARGE SUBUNIT"/>
    <property type="match status" value="1"/>
</dbReference>
<dbReference type="PATRIC" id="fig|1872076.5.peg.3506"/>